<dbReference type="InterPro" id="IPR035445">
    <property type="entry name" value="GYF-like_dom_sf"/>
</dbReference>
<keyword evidence="2" id="KW-0472">Membrane</keyword>
<dbReference type="AlphaFoldDB" id="A0A1G4RUB4"/>
<evidence type="ECO:0000313" key="5">
    <source>
        <dbReference type="Proteomes" id="UP000198889"/>
    </source>
</evidence>
<sequence length="212" mass="22736">MDNENRTAGTQHVTPAAPGLASAVPKPPPHPLDGEWYVHLDGQVFGPFTGHQLRDFTGEGRVSAETQVVRLGAETWTRAADDAALVSLFPRAALPALPPAGPVRAEAGATVVQVTNNITSDPRPQQVVILDPGIAQPKSAGTALVLSILIVGLGQLYNGQIGKGLLMFFGCILLWFVLLGWIINIWSWIDAYKTAKAMNERYLRNLAAGIIR</sequence>
<keyword evidence="2" id="KW-1133">Transmembrane helix</keyword>
<dbReference type="InterPro" id="IPR025640">
    <property type="entry name" value="GYF_2"/>
</dbReference>
<feature type="domain" description="GYF" evidence="3">
    <location>
        <begin position="36"/>
        <end position="81"/>
    </location>
</feature>
<gene>
    <name evidence="4" type="ORF">SAMN05660859_1917</name>
</gene>
<dbReference type="EMBL" id="FMTP01000002">
    <property type="protein sequence ID" value="SCW60055.1"/>
    <property type="molecule type" value="Genomic_DNA"/>
</dbReference>
<dbReference type="STRING" id="177413.SAMN05660859_1917"/>
<feature type="transmembrane region" description="Helical" evidence="2">
    <location>
        <begin position="165"/>
        <end position="189"/>
    </location>
</feature>
<evidence type="ECO:0000259" key="3">
    <source>
        <dbReference type="Pfam" id="PF14237"/>
    </source>
</evidence>
<evidence type="ECO:0000313" key="4">
    <source>
        <dbReference type="EMBL" id="SCW60055.1"/>
    </source>
</evidence>
<dbReference type="SUPFAM" id="SSF55277">
    <property type="entry name" value="GYF domain"/>
    <property type="match status" value="1"/>
</dbReference>
<proteinExistence type="predicted"/>
<evidence type="ECO:0000256" key="1">
    <source>
        <dbReference type="SAM" id="MobiDB-lite"/>
    </source>
</evidence>
<feature type="transmembrane region" description="Helical" evidence="2">
    <location>
        <begin position="140"/>
        <end position="158"/>
    </location>
</feature>
<feature type="region of interest" description="Disordered" evidence="1">
    <location>
        <begin position="1"/>
        <end position="28"/>
    </location>
</feature>
<feature type="compositionally biased region" description="Polar residues" evidence="1">
    <location>
        <begin position="1"/>
        <end position="13"/>
    </location>
</feature>
<name>A0A1G4RUB4_9HYPH</name>
<keyword evidence="2" id="KW-0812">Transmembrane</keyword>
<protein>
    <recommendedName>
        <fullName evidence="3">GYF domain-containing protein</fullName>
    </recommendedName>
</protein>
<reference evidence="5" key="1">
    <citation type="submission" date="2016-10" db="EMBL/GenBank/DDBJ databases">
        <authorList>
            <person name="Varghese N."/>
            <person name="Submissions S."/>
        </authorList>
    </citation>
    <scope>NUCLEOTIDE SEQUENCE [LARGE SCALE GENOMIC DNA]</scope>
    <source>
        <strain evidence="5">CGMCC 1.1761</strain>
    </source>
</reference>
<keyword evidence="5" id="KW-1185">Reference proteome</keyword>
<dbReference type="RefSeq" id="WP_091438369.1">
    <property type="nucleotide sequence ID" value="NZ_FMTP01000002.1"/>
</dbReference>
<accession>A0A1G4RUB4</accession>
<dbReference type="Pfam" id="PF14237">
    <property type="entry name" value="GYF_2"/>
    <property type="match status" value="1"/>
</dbReference>
<organism evidence="4 5">
    <name type="scientific">Ancylobacter rudongensis</name>
    <dbReference type="NCBI Taxonomy" id="177413"/>
    <lineage>
        <taxon>Bacteria</taxon>
        <taxon>Pseudomonadati</taxon>
        <taxon>Pseudomonadota</taxon>
        <taxon>Alphaproteobacteria</taxon>
        <taxon>Hyphomicrobiales</taxon>
        <taxon>Xanthobacteraceae</taxon>
        <taxon>Ancylobacter</taxon>
    </lineage>
</organism>
<evidence type="ECO:0000256" key="2">
    <source>
        <dbReference type="SAM" id="Phobius"/>
    </source>
</evidence>
<dbReference type="Proteomes" id="UP000198889">
    <property type="component" value="Unassembled WGS sequence"/>
</dbReference>